<proteinExistence type="predicted"/>
<name>A0A7G1KT38_9NOCA</name>
<keyword evidence="2" id="KW-1185">Reference proteome</keyword>
<sequence>MSGTAEPVRPPRSDAELARDLVRRTESLENPTSQRVGAWVFSTSNDGHLIASHMDGGSVIIARRPNTGENDPDAIVDSRAPSLSATRTALQGIAAGGSVVRFDGVEVEEGGDWTSGQQLFDAVQVPVSGAYRVSGCVHVASHASNTPIGVGIRVDGAFRAGLKVFDTTNTWMSASVSRILRLTAGQSVDLYAYATSAVNIGAADWWTPGVPPTTLDINLVTEAD</sequence>
<protein>
    <submittedName>
        <fullName evidence="1">Uncharacterized protein</fullName>
    </submittedName>
</protein>
<dbReference type="Proteomes" id="UP000516173">
    <property type="component" value="Chromosome"/>
</dbReference>
<dbReference type="AlphaFoldDB" id="A0A7G1KT38"/>
<dbReference type="InterPro" id="IPR008983">
    <property type="entry name" value="Tumour_necrosis_fac-like_dom"/>
</dbReference>
<dbReference type="Gene3D" id="2.60.120.40">
    <property type="match status" value="1"/>
</dbReference>
<dbReference type="SUPFAM" id="SSF49842">
    <property type="entry name" value="TNF-like"/>
    <property type="match status" value="1"/>
</dbReference>
<dbReference type="KEGG" id="nwl:NWFMUON74_61900"/>
<organism evidence="1 2">
    <name type="scientific">Nocardia wallacei</name>
    <dbReference type="NCBI Taxonomy" id="480035"/>
    <lineage>
        <taxon>Bacteria</taxon>
        <taxon>Bacillati</taxon>
        <taxon>Actinomycetota</taxon>
        <taxon>Actinomycetes</taxon>
        <taxon>Mycobacteriales</taxon>
        <taxon>Nocardiaceae</taxon>
        <taxon>Nocardia</taxon>
    </lineage>
</organism>
<dbReference type="RefSeq" id="WP_187685171.1">
    <property type="nucleotide sequence ID" value="NZ_AP023396.1"/>
</dbReference>
<evidence type="ECO:0000313" key="2">
    <source>
        <dbReference type="Proteomes" id="UP000516173"/>
    </source>
</evidence>
<dbReference type="EMBL" id="AP023396">
    <property type="protein sequence ID" value="BCK58418.1"/>
    <property type="molecule type" value="Genomic_DNA"/>
</dbReference>
<gene>
    <name evidence="1" type="ORF">NWFMUON74_61900</name>
</gene>
<accession>A0A7G1KT38</accession>
<dbReference type="GeneID" id="80350598"/>
<evidence type="ECO:0000313" key="1">
    <source>
        <dbReference type="EMBL" id="BCK58418.1"/>
    </source>
</evidence>
<reference evidence="1 2" key="1">
    <citation type="submission" date="2020-08" db="EMBL/GenBank/DDBJ databases">
        <title>Genome Sequencing of Nocardia wallacei strain FMUON74 and assembly.</title>
        <authorList>
            <person name="Toyokawa M."/>
            <person name="Uesaka K."/>
        </authorList>
    </citation>
    <scope>NUCLEOTIDE SEQUENCE [LARGE SCALE GENOMIC DNA]</scope>
    <source>
        <strain evidence="1 2">FMUON74</strain>
    </source>
</reference>